<dbReference type="SMART" id="SM00798">
    <property type="entry name" value="AICARFT_IMPCHas"/>
    <property type="match status" value="1"/>
</dbReference>
<dbReference type="InterPro" id="IPR024051">
    <property type="entry name" value="AICAR_Tfase_dup_dom_sf"/>
</dbReference>
<organism evidence="1 2">
    <name type="scientific">Thermosulfurimonas dismutans</name>
    <dbReference type="NCBI Taxonomy" id="999894"/>
    <lineage>
        <taxon>Bacteria</taxon>
        <taxon>Pseudomonadati</taxon>
        <taxon>Thermodesulfobacteriota</taxon>
        <taxon>Thermodesulfobacteria</taxon>
        <taxon>Thermodesulfobacteriales</taxon>
        <taxon>Thermodesulfobacteriaceae</taxon>
        <taxon>Thermosulfurimonas</taxon>
    </lineage>
</organism>
<dbReference type="PIRSF" id="PIRSF000414">
    <property type="entry name" value="AICARFT_IMPCHas"/>
    <property type="match status" value="1"/>
</dbReference>
<dbReference type="EC" id="2.1.2.3" evidence="1"/>
<keyword evidence="1" id="KW-0808">Transferase</keyword>
<dbReference type="RefSeq" id="WP_208595653.1">
    <property type="nucleotide sequence ID" value="NZ_LWLG01000001.1"/>
</dbReference>
<reference evidence="1 2" key="1">
    <citation type="submission" date="2016-04" db="EMBL/GenBank/DDBJ databases">
        <title>Genome analysis of Thermosulfurimonas dismutans, the first thermophilic sulfur-disproportionating bacterium of the phylum Thermodesulfobacteria.</title>
        <authorList>
            <person name="Mardanov A.V."/>
            <person name="Beletsky A.V."/>
            <person name="Kadnikov V.V."/>
            <person name="Slobodkin A.I."/>
            <person name="Ravin N.V."/>
        </authorList>
    </citation>
    <scope>NUCLEOTIDE SEQUENCE [LARGE SCALE GENOMIC DNA]</scope>
    <source>
        <strain evidence="1 2">S95</strain>
    </source>
</reference>
<proteinExistence type="predicted"/>
<sequence length="431" mass="48399">MAEDLKKMYRTVKGDHFPSEIRITFGDQTLVYRKRTWKIEVEPGIIEERGLRYGENPDQEAALYELANGNLILGECEYIEPGLGLVSSLREEDLLQFGKHPSKTNLTDIDNALNILRYLSKKPCCVIVKHNNPCGVAYGETIAEAFIRAFRADRIAAFGGAIALNRPVDKACAEAISEQYFEVVAAPEYEEGAVEILKKRKNLRIIRINRIDQLEKYWGLRVVEFKSLMDGGLIVQQSQVNKVKGPEDLKPAVAVKPDGTEVRCRREPTEREIEDMIFGWAVEIGVTSNSVLFVKDQCTVAIGTGEQDRVGVTEIAIFKAYTKYADLLCYDRYGIPYKQLELEIRQGKRPESQKIEIDEETKAARAGLPGSVMVSDAFFPFRDAVDVAIREGISAIIQPGGSLRDWESIEACNEAEPPVAMVFTGQRVFKH</sequence>
<comment type="caution">
    <text evidence="1">The sequence shown here is derived from an EMBL/GenBank/DDBJ whole genome shotgun (WGS) entry which is preliminary data.</text>
</comment>
<dbReference type="PANTHER" id="PTHR11692:SF0">
    <property type="entry name" value="BIFUNCTIONAL PURINE BIOSYNTHESIS PROTEIN ATIC"/>
    <property type="match status" value="1"/>
</dbReference>
<gene>
    <name evidence="1" type="ORF">TDIS_0062</name>
</gene>
<dbReference type="PATRIC" id="fig|999894.6.peg.62"/>
<evidence type="ECO:0000313" key="2">
    <source>
        <dbReference type="Proteomes" id="UP000078390"/>
    </source>
</evidence>
<accession>A0A179D621</accession>
<dbReference type="STRING" id="999894.TDIS_0062"/>
<dbReference type="GO" id="GO:0006189">
    <property type="term" value="P:'de novo' IMP biosynthetic process"/>
    <property type="evidence" value="ECO:0007669"/>
    <property type="project" value="TreeGrafter"/>
</dbReference>
<protein>
    <submittedName>
        <fullName evidence="1">Phosphoribosylaminoimidazolecarboxamide formyltransferase</fullName>
        <ecNumber evidence="1">2.1.2.3</ecNumber>
    </submittedName>
</protein>
<dbReference type="PANTHER" id="PTHR11692">
    <property type="entry name" value="BIFUNCTIONAL PURINE BIOSYNTHESIS PROTEIN PURH"/>
    <property type="match status" value="1"/>
</dbReference>
<name>A0A179D621_9BACT</name>
<dbReference type="InterPro" id="IPR002695">
    <property type="entry name" value="PurH-like"/>
</dbReference>
<dbReference type="EMBL" id="LWLG01000001">
    <property type="protein sequence ID" value="OAQ21544.1"/>
    <property type="molecule type" value="Genomic_DNA"/>
</dbReference>
<dbReference type="AlphaFoldDB" id="A0A179D621"/>
<dbReference type="GO" id="GO:0005829">
    <property type="term" value="C:cytosol"/>
    <property type="evidence" value="ECO:0007669"/>
    <property type="project" value="TreeGrafter"/>
</dbReference>
<dbReference type="InterPro" id="IPR016193">
    <property type="entry name" value="Cytidine_deaminase-like"/>
</dbReference>
<dbReference type="SUPFAM" id="SSF53927">
    <property type="entry name" value="Cytidine deaminase-like"/>
    <property type="match status" value="1"/>
</dbReference>
<dbReference type="GO" id="GO:0003937">
    <property type="term" value="F:IMP cyclohydrolase activity"/>
    <property type="evidence" value="ECO:0007669"/>
    <property type="project" value="InterPro"/>
</dbReference>
<dbReference type="GO" id="GO:0004643">
    <property type="term" value="F:phosphoribosylaminoimidazolecarboxamide formyltransferase activity"/>
    <property type="evidence" value="ECO:0007669"/>
    <property type="project" value="UniProtKB-EC"/>
</dbReference>
<dbReference type="Pfam" id="PF01808">
    <property type="entry name" value="AICARFT_IMPCHas"/>
    <property type="match status" value="1"/>
</dbReference>
<keyword evidence="2" id="KW-1185">Reference proteome</keyword>
<dbReference type="Gene3D" id="3.40.140.20">
    <property type="match status" value="2"/>
</dbReference>
<dbReference type="Proteomes" id="UP000078390">
    <property type="component" value="Unassembled WGS sequence"/>
</dbReference>
<evidence type="ECO:0000313" key="1">
    <source>
        <dbReference type="EMBL" id="OAQ21544.1"/>
    </source>
</evidence>